<proteinExistence type="predicted"/>
<evidence type="ECO:0008006" key="4">
    <source>
        <dbReference type="Google" id="ProtNLM"/>
    </source>
</evidence>
<gene>
    <name evidence="2" type="ORF">NB640_11625</name>
</gene>
<dbReference type="RefSeq" id="WP_269308857.1">
    <property type="nucleotide sequence ID" value="NZ_CP098242.1"/>
</dbReference>
<dbReference type="AlphaFoldDB" id="A0A9E9P3C4"/>
<dbReference type="KEGG" id="ovb:NB640_11625"/>
<name>A0A9E9P3C4_9BURK</name>
<evidence type="ECO:0000313" key="2">
    <source>
        <dbReference type="EMBL" id="WAW09853.1"/>
    </source>
</evidence>
<evidence type="ECO:0000313" key="3">
    <source>
        <dbReference type="Proteomes" id="UP001156215"/>
    </source>
</evidence>
<evidence type="ECO:0000256" key="1">
    <source>
        <dbReference type="SAM" id="MobiDB-lite"/>
    </source>
</evidence>
<dbReference type="EMBL" id="CP098242">
    <property type="protein sequence ID" value="WAW09853.1"/>
    <property type="molecule type" value="Genomic_DNA"/>
</dbReference>
<dbReference type="Proteomes" id="UP001156215">
    <property type="component" value="Chromosome"/>
</dbReference>
<reference evidence="2" key="1">
    <citation type="journal article" date="2022" name="Front. Microbiol.">
        <title>New perspectives on an old grouping: The genomic and phenotypic variability of Oxalobacter formigenes and the implications for calcium oxalate stone prevention.</title>
        <authorList>
            <person name="Chmiel J.A."/>
            <person name="Carr C."/>
            <person name="Stuivenberg G.A."/>
            <person name="Venema R."/>
            <person name="Chanyi R.M."/>
            <person name="Al K.F."/>
            <person name="Giguere D."/>
            <person name="Say H."/>
            <person name="Akouris P.P."/>
            <person name="Dominguez Romero S.A."/>
            <person name="Kwong A."/>
            <person name="Tai V."/>
            <person name="Koval S.F."/>
            <person name="Razvi H."/>
            <person name="Bjazevic J."/>
            <person name="Burton J.P."/>
        </authorList>
    </citation>
    <scope>NUCLEOTIDE SEQUENCE</scope>
    <source>
        <strain evidence="2">WoOx3</strain>
    </source>
</reference>
<organism evidence="2 3">
    <name type="scientific">Oxalobacter vibrioformis</name>
    <dbReference type="NCBI Taxonomy" id="933080"/>
    <lineage>
        <taxon>Bacteria</taxon>
        <taxon>Pseudomonadati</taxon>
        <taxon>Pseudomonadota</taxon>
        <taxon>Betaproteobacteria</taxon>
        <taxon>Burkholderiales</taxon>
        <taxon>Oxalobacteraceae</taxon>
        <taxon>Oxalobacter</taxon>
    </lineage>
</organism>
<sequence length="233" mass="25552">MKKILAMLAVITLATGCTIYKSVSHYTPDPENVETVRTTVEIPVNIGEFADASFRKELTCGSLAIVEAPQDGWTYADAIRYALIDELTQAERYDPASPVTITALLNRIDFDTEKGMWIIRMTLTSSNGRTMTIEETLRYSSLGTGEIACMQAASNYLPVLTAFMKQLLASPEFAELAKNTPPPAVTPDESDPGQILDNEEQAAAEARAREIGKERIRLKDSLDSTRKSDPGSL</sequence>
<protein>
    <recommendedName>
        <fullName evidence="4">Lipoprotein</fullName>
    </recommendedName>
</protein>
<feature type="region of interest" description="Disordered" evidence="1">
    <location>
        <begin position="178"/>
        <end position="210"/>
    </location>
</feature>
<accession>A0A9E9P3C4</accession>
<dbReference type="PROSITE" id="PS51257">
    <property type="entry name" value="PROKAR_LIPOPROTEIN"/>
    <property type="match status" value="1"/>
</dbReference>
<keyword evidence="3" id="KW-1185">Reference proteome</keyword>